<dbReference type="OrthoDB" id="9850684at2"/>
<comment type="caution">
    <text evidence="2">The sequence shown here is derived from an EMBL/GenBank/DDBJ whole genome shotgun (WGS) entry which is preliminary data.</text>
</comment>
<feature type="region of interest" description="Disordered" evidence="1">
    <location>
        <begin position="1"/>
        <end position="114"/>
    </location>
</feature>
<keyword evidence="3" id="KW-1185">Reference proteome</keyword>
<proteinExistence type="predicted"/>
<evidence type="ECO:0000313" key="3">
    <source>
        <dbReference type="Proteomes" id="UP000286931"/>
    </source>
</evidence>
<sequence length="114" mass="11362">MNAAESNVTGPEPEDEGAGEPRNDGISLSGGPVTNTGAIVAGGDNRVTVRRTGAVRGTRDAGRGHPLTSTGALVSGSGHEVELEDTGDVEPADASAKDAGDGWSPGERSTPDQP</sequence>
<dbReference type="Proteomes" id="UP000286931">
    <property type="component" value="Unassembled WGS sequence"/>
</dbReference>
<reference evidence="2 3" key="1">
    <citation type="submission" date="2018-12" db="EMBL/GenBank/DDBJ databases">
        <title>Draft genome sequence of Embleya hyalina NBRC 13850T.</title>
        <authorList>
            <person name="Komaki H."/>
            <person name="Hosoyama A."/>
            <person name="Kimura A."/>
            <person name="Ichikawa N."/>
            <person name="Tamura T."/>
        </authorList>
    </citation>
    <scope>NUCLEOTIDE SEQUENCE [LARGE SCALE GENOMIC DNA]</scope>
    <source>
        <strain evidence="2 3">NBRC 13850</strain>
    </source>
</reference>
<evidence type="ECO:0000256" key="1">
    <source>
        <dbReference type="SAM" id="MobiDB-lite"/>
    </source>
</evidence>
<dbReference type="EMBL" id="BIFH01000033">
    <property type="protein sequence ID" value="GCD99508.1"/>
    <property type="molecule type" value="Genomic_DNA"/>
</dbReference>
<organism evidence="2 3">
    <name type="scientific">Embleya hyalina</name>
    <dbReference type="NCBI Taxonomy" id="516124"/>
    <lineage>
        <taxon>Bacteria</taxon>
        <taxon>Bacillati</taxon>
        <taxon>Actinomycetota</taxon>
        <taxon>Actinomycetes</taxon>
        <taxon>Kitasatosporales</taxon>
        <taxon>Streptomycetaceae</taxon>
        <taxon>Embleya</taxon>
    </lineage>
</organism>
<gene>
    <name evidence="2" type="ORF">EHYA_07230</name>
</gene>
<name>A0A401YY42_9ACTN</name>
<dbReference type="RefSeq" id="WP_126641304.1">
    <property type="nucleotide sequence ID" value="NZ_BIFH01000033.1"/>
</dbReference>
<evidence type="ECO:0000313" key="2">
    <source>
        <dbReference type="EMBL" id="GCD99508.1"/>
    </source>
</evidence>
<dbReference type="AlphaFoldDB" id="A0A401YY42"/>
<protein>
    <submittedName>
        <fullName evidence="2">Uncharacterized protein</fullName>
    </submittedName>
</protein>
<feature type="compositionally biased region" description="Acidic residues" evidence="1">
    <location>
        <begin position="82"/>
        <end position="91"/>
    </location>
</feature>
<accession>A0A401YY42</accession>